<protein>
    <recommendedName>
        <fullName evidence="3">SdpI family protein</fullName>
    </recommendedName>
</protein>
<keyword evidence="1" id="KW-1133">Transmembrane helix</keyword>
<sequence length="111" mass="13175">MVLFPSSIFLWILGKLFRQVPPDDINHFWGFRTRKSKKNKENWMLAQKEYSEQSTKVFMYTVFASFFWLLADIAFLFLDNDIFLISSVLLQSIVLLALILMLYINVNNKLE</sequence>
<feature type="transmembrane region" description="Helical" evidence="1">
    <location>
        <begin position="57"/>
        <end position="78"/>
    </location>
</feature>
<name>A0A6N3B3T0_STASI</name>
<dbReference type="EMBL" id="CACRUO010000028">
    <property type="protein sequence ID" value="VYT99304.1"/>
    <property type="molecule type" value="Genomic_DNA"/>
</dbReference>
<gene>
    <name evidence="2" type="ORF">SSLFYP27_01146</name>
</gene>
<dbReference type="InterPro" id="IPR025962">
    <property type="entry name" value="SdpI/YhfL"/>
</dbReference>
<evidence type="ECO:0000313" key="2">
    <source>
        <dbReference type="EMBL" id="VYT99304.1"/>
    </source>
</evidence>
<dbReference type="AlphaFoldDB" id="A0A6N3B3T0"/>
<dbReference type="RefSeq" id="WP_002480314.1">
    <property type="nucleotide sequence ID" value="NZ_CACRUO010000028.1"/>
</dbReference>
<keyword evidence="1" id="KW-0472">Membrane</keyword>
<organism evidence="2">
    <name type="scientific">Staphylococcus simulans</name>
    <dbReference type="NCBI Taxonomy" id="1286"/>
    <lineage>
        <taxon>Bacteria</taxon>
        <taxon>Bacillati</taxon>
        <taxon>Bacillota</taxon>
        <taxon>Bacilli</taxon>
        <taxon>Bacillales</taxon>
        <taxon>Staphylococcaceae</taxon>
        <taxon>Staphylococcus</taxon>
    </lineage>
</organism>
<evidence type="ECO:0000256" key="1">
    <source>
        <dbReference type="SAM" id="Phobius"/>
    </source>
</evidence>
<feature type="transmembrane region" description="Helical" evidence="1">
    <location>
        <begin position="83"/>
        <end position="104"/>
    </location>
</feature>
<proteinExistence type="predicted"/>
<evidence type="ECO:0008006" key="3">
    <source>
        <dbReference type="Google" id="ProtNLM"/>
    </source>
</evidence>
<reference evidence="2" key="1">
    <citation type="submission" date="2019-11" db="EMBL/GenBank/DDBJ databases">
        <authorList>
            <person name="Feng L."/>
        </authorList>
    </citation>
    <scope>NUCLEOTIDE SEQUENCE</scope>
    <source>
        <strain evidence="2">SsimulansLFYP27</strain>
    </source>
</reference>
<dbReference type="Pfam" id="PF13630">
    <property type="entry name" value="SdpI"/>
    <property type="match status" value="1"/>
</dbReference>
<accession>A0A6N3B3T0</accession>
<keyword evidence="1" id="KW-0812">Transmembrane</keyword>